<feature type="domain" description="DUF4283" evidence="1">
    <location>
        <begin position="2"/>
        <end position="45"/>
    </location>
</feature>
<evidence type="ECO:0000313" key="2">
    <source>
        <dbReference type="EMBL" id="KAH1082367.1"/>
    </source>
</evidence>
<accession>A0A9D3VH07</accession>
<dbReference type="EMBL" id="JAIQCV010000007">
    <property type="protein sequence ID" value="KAH1082367.1"/>
    <property type="molecule type" value="Genomic_DNA"/>
</dbReference>
<reference evidence="2 3" key="1">
    <citation type="journal article" date="2021" name="Plant Biotechnol. J.">
        <title>Multi-omics assisted identification of the key and species-specific regulatory components of drought-tolerant mechanisms in Gossypium stocksii.</title>
        <authorList>
            <person name="Yu D."/>
            <person name="Ke L."/>
            <person name="Zhang D."/>
            <person name="Wu Y."/>
            <person name="Sun Y."/>
            <person name="Mei J."/>
            <person name="Sun J."/>
            <person name="Sun Y."/>
        </authorList>
    </citation>
    <scope>NUCLEOTIDE SEQUENCE [LARGE SCALE GENOMIC DNA]</scope>
    <source>
        <strain evidence="3">cv. E1</strain>
        <tissue evidence="2">Leaf</tissue>
    </source>
</reference>
<comment type="caution">
    <text evidence="2">The sequence shown here is derived from an EMBL/GenBank/DDBJ whole genome shotgun (WGS) entry which is preliminary data.</text>
</comment>
<evidence type="ECO:0000259" key="1">
    <source>
        <dbReference type="Pfam" id="PF14111"/>
    </source>
</evidence>
<dbReference type="InterPro" id="IPR025558">
    <property type="entry name" value="DUF4283"/>
</dbReference>
<dbReference type="InterPro" id="IPR040256">
    <property type="entry name" value="At4g02000-like"/>
</dbReference>
<keyword evidence="3" id="KW-1185">Reference proteome</keyword>
<protein>
    <recommendedName>
        <fullName evidence="1">DUF4283 domain-containing protein</fullName>
    </recommendedName>
</protein>
<dbReference type="AlphaFoldDB" id="A0A9D3VH07"/>
<organism evidence="2 3">
    <name type="scientific">Gossypium stocksii</name>
    <dbReference type="NCBI Taxonomy" id="47602"/>
    <lineage>
        <taxon>Eukaryota</taxon>
        <taxon>Viridiplantae</taxon>
        <taxon>Streptophyta</taxon>
        <taxon>Embryophyta</taxon>
        <taxon>Tracheophyta</taxon>
        <taxon>Spermatophyta</taxon>
        <taxon>Magnoliopsida</taxon>
        <taxon>eudicotyledons</taxon>
        <taxon>Gunneridae</taxon>
        <taxon>Pentapetalae</taxon>
        <taxon>rosids</taxon>
        <taxon>malvids</taxon>
        <taxon>Malvales</taxon>
        <taxon>Malvaceae</taxon>
        <taxon>Malvoideae</taxon>
        <taxon>Gossypium</taxon>
    </lineage>
</organism>
<dbReference type="PANTHER" id="PTHR31286:SF173">
    <property type="entry name" value="DUF4283 DOMAIN-CONTAINING PROTEIN"/>
    <property type="match status" value="1"/>
</dbReference>
<evidence type="ECO:0000313" key="3">
    <source>
        <dbReference type="Proteomes" id="UP000828251"/>
    </source>
</evidence>
<name>A0A9D3VH07_9ROSI</name>
<sequence length="91" mass="10686">MDLKNDYFLVKFQEVVDYIRALKKPWIVFGQYLTIQPWSQFFSTSQPYPSNVVVWIHLLGILGFMYRQSVLMKIGEMVGNVIKLDDHTDNA</sequence>
<dbReference type="Proteomes" id="UP000828251">
    <property type="component" value="Unassembled WGS sequence"/>
</dbReference>
<gene>
    <name evidence="2" type="ORF">J1N35_022128</name>
</gene>
<dbReference type="OrthoDB" id="993434at2759"/>
<proteinExistence type="predicted"/>
<dbReference type="PANTHER" id="PTHR31286">
    <property type="entry name" value="GLYCINE-RICH CELL WALL STRUCTURAL PROTEIN 1.8-LIKE"/>
    <property type="match status" value="1"/>
</dbReference>
<dbReference type="Pfam" id="PF14111">
    <property type="entry name" value="DUF4283"/>
    <property type="match status" value="1"/>
</dbReference>